<name>A0A7W7QCR3_9PSEU</name>
<sequence length="261" mass="27364">MRTETTTAERQAGGGDQATDPAEPITELVADADLIVTGTVVEVAPASGATGAPTFDRQTATIEVESSLKGAVAPGKLAITKPESSYFLAEASAASSDRKARSGGIFVLRNTGDTPTLLGHVGVHDHEFAAQWFARVLAGLPAKLPPPTGNQLAEWVTRADVIVFAAATGAAGRVETHTPRLDWAETGTLEPIEVLKGELAGPIEVARGPQPTLPGGTWAFPVQKERTGVFFLDTSSQPPTVINTAAPWEVATTQVRQLLRR</sequence>
<gene>
    <name evidence="2" type="ORF">FHR82_007427</name>
</gene>
<dbReference type="Proteomes" id="UP000520767">
    <property type="component" value="Unassembled WGS sequence"/>
</dbReference>
<dbReference type="EMBL" id="JACHJQ010000009">
    <property type="protein sequence ID" value="MBB4911167.1"/>
    <property type="molecule type" value="Genomic_DNA"/>
</dbReference>
<keyword evidence="3" id="KW-1185">Reference proteome</keyword>
<reference evidence="2 3" key="1">
    <citation type="submission" date="2020-08" db="EMBL/GenBank/DDBJ databases">
        <title>Genomic Encyclopedia of Type Strains, Phase III (KMG-III): the genomes of soil and plant-associated and newly described type strains.</title>
        <authorList>
            <person name="Whitman W."/>
        </authorList>
    </citation>
    <scope>NUCLEOTIDE SEQUENCE [LARGE SCALE GENOMIC DNA]</scope>
    <source>
        <strain evidence="2 3">CECT 8960</strain>
    </source>
</reference>
<organism evidence="2 3">
    <name type="scientific">Actinophytocola algeriensis</name>
    <dbReference type="NCBI Taxonomy" id="1768010"/>
    <lineage>
        <taxon>Bacteria</taxon>
        <taxon>Bacillati</taxon>
        <taxon>Actinomycetota</taxon>
        <taxon>Actinomycetes</taxon>
        <taxon>Pseudonocardiales</taxon>
        <taxon>Pseudonocardiaceae</taxon>
    </lineage>
</organism>
<proteinExistence type="predicted"/>
<dbReference type="AlphaFoldDB" id="A0A7W7QCR3"/>
<evidence type="ECO:0000256" key="1">
    <source>
        <dbReference type="SAM" id="MobiDB-lite"/>
    </source>
</evidence>
<dbReference type="RefSeq" id="WP_184815198.1">
    <property type="nucleotide sequence ID" value="NZ_JACHJQ010000009.1"/>
</dbReference>
<protein>
    <submittedName>
        <fullName evidence="2">Uncharacterized protein</fullName>
    </submittedName>
</protein>
<comment type="caution">
    <text evidence="2">The sequence shown here is derived from an EMBL/GenBank/DDBJ whole genome shotgun (WGS) entry which is preliminary data.</text>
</comment>
<feature type="region of interest" description="Disordered" evidence="1">
    <location>
        <begin position="1"/>
        <end position="24"/>
    </location>
</feature>
<evidence type="ECO:0000313" key="3">
    <source>
        <dbReference type="Proteomes" id="UP000520767"/>
    </source>
</evidence>
<evidence type="ECO:0000313" key="2">
    <source>
        <dbReference type="EMBL" id="MBB4911167.1"/>
    </source>
</evidence>
<accession>A0A7W7QCR3</accession>